<dbReference type="InterPro" id="IPR018657">
    <property type="entry name" value="LarA-like_N"/>
</dbReference>
<dbReference type="Gene3D" id="3.90.226.30">
    <property type="match status" value="1"/>
</dbReference>
<evidence type="ECO:0000259" key="2">
    <source>
        <dbReference type="Pfam" id="PF21113"/>
    </source>
</evidence>
<dbReference type="Pfam" id="PF21113">
    <property type="entry name" value="LarA_C"/>
    <property type="match status" value="1"/>
</dbReference>
<dbReference type="RefSeq" id="WP_096239525.1">
    <property type="nucleotide sequence ID" value="NZ_LT907978.1"/>
</dbReference>
<dbReference type="InterPro" id="IPR047926">
    <property type="entry name" value="Ni_dep_LarA"/>
</dbReference>
<evidence type="ECO:0000313" key="4">
    <source>
        <dbReference type="Proteomes" id="UP000217549"/>
    </source>
</evidence>
<proteinExistence type="predicted"/>
<dbReference type="PANTHER" id="PTHR33171">
    <property type="entry name" value="LAR_N DOMAIN-CONTAINING PROTEIN"/>
    <property type="match status" value="1"/>
</dbReference>
<dbReference type="PANTHER" id="PTHR33171:SF17">
    <property type="entry name" value="LARA-LIKE N-TERMINAL DOMAIN-CONTAINING PROTEIN"/>
    <property type="match status" value="1"/>
</dbReference>
<dbReference type="GO" id="GO:0050043">
    <property type="term" value="F:lactate racemase activity"/>
    <property type="evidence" value="ECO:0007669"/>
    <property type="project" value="InterPro"/>
</dbReference>
<dbReference type="Proteomes" id="UP000217549">
    <property type="component" value="Chromosome I"/>
</dbReference>
<dbReference type="EMBL" id="LT907978">
    <property type="protein sequence ID" value="SOB71715.1"/>
    <property type="molecule type" value="Genomic_DNA"/>
</dbReference>
<protein>
    <submittedName>
        <fullName evidence="3">Uncharacterized protein</fullName>
    </submittedName>
</protein>
<keyword evidence="4" id="KW-1185">Reference proteome</keyword>
<reference evidence="4" key="1">
    <citation type="submission" date="2017-09" db="EMBL/GenBank/DDBJ databases">
        <authorList>
            <person name="Shetty A S."/>
        </authorList>
    </citation>
    <scope>NUCLEOTIDE SEQUENCE [LARGE SCALE GENOMIC DNA]</scope>
</reference>
<dbReference type="Pfam" id="PF09861">
    <property type="entry name" value="Lar_N"/>
    <property type="match status" value="1"/>
</dbReference>
<name>A0A285PUN7_9FIRM</name>
<sequence>MDMKLPFSTTGMMLHLDDSMDYEVLSSSIESMPKSDKTEDEIVLDAMAHPIGSPKLSELAKGKENVVIICSDHTRPVPSKHIIPFMLKEIREGNPDAKITLLIATGFHRATTREELVGKFGEEIVDHEHIVIHDSQDMDAMENIGTLPSGAPLLINKVAANADLLVSEGFIETHFFAGFSGGRKSILPGVSSKVTVLGNHCSKFIDSPYSRTGILEGNPIHKDMVAASKMAHQKYIVNVIIDADKKVVHAVAGDAIEAHAAGCKFLKDYCQVVPKKAADIAISTNGGYPLDQNMYQSVKGMTAAEAAAKDDGILIMVSNCGDGHGGEGFYEALKNCSSPADLMEEILKVPQDQTKPDQWEYQIQCRILMQHKVIYVMCEENRKMAQEMGFAVANDVNEALEMAIKEKGKDAHISIIPDGVSVMVKKPEN</sequence>
<organism evidence="3 4">
    <name type="scientific">Anaerobutyricum hallii</name>
    <dbReference type="NCBI Taxonomy" id="39488"/>
    <lineage>
        <taxon>Bacteria</taxon>
        <taxon>Bacillati</taxon>
        <taxon>Bacillota</taxon>
        <taxon>Clostridia</taxon>
        <taxon>Lachnospirales</taxon>
        <taxon>Lachnospiraceae</taxon>
        <taxon>Anaerobutyricum</taxon>
    </lineage>
</organism>
<evidence type="ECO:0000259" key="1">
    <source>
        <dbReference type="Pfam" id="PF09861"/>
    </source>
</evidence>
<dbReference type="InterPro" id="IPR043166">
    <property type="entry name" value="LarA-like_C"/>
</dbReference>
<dbReference type="NCBIfam" id="NF033504">
    <property type="entry name" value="Ni_dep_LarA"/>
    <property type="match status" value="1"/>
</dbReference>
<dbReference type="STRING" id="39488.ERS852450_01654"/>
<feature type="domain" description="LarA-like N-terminal" evidence="1">
    <location>
        <begin position="12"/>
        <end position="213"/>
    </location>
</feature>
<feature type="domain" description="Lactate racemase C-terminal" evidence="2">
    <location>
        <begin position="274"/>
        <end position="424"/>
    </location>
</feature>
<evidence type="ECO:0000313" key="3">
    <source>
        <dbReference type="EMBL" id="SOB71715.1"/>
    </source>
</evidence>
<accession>A0A285PUN7</accession>
<dbReference type="AlphaFoldDB" id="A0A285PUN7"/>
<dbReference type="KEGG" id="ehl:EHLA_0978"/>
<dbReference type="Gene3D" id="3.40.50.11440">
    <property type="match status" value="1"/>
</dbReference>
<dbReference type="InterPro" id="IPR048068">
    <property type="entry name" value="LarA-like"/>
</dbReference>
<dbReference type="InterPro" id="IPR048520">
    <property type="entry name" value="LarA_C"/>
</dbReference>
<gene>
    <name evidence="3" type="ORF">EHLA_0978</name>
</gene>